<dbReference type="EMBL" id="ACUZ02000037">
    <property type="protein sequence ID" value="EFB31414.1"/>
    <property type="molecule type" value="Genomic_DNA"/>
</dbReference>
<dbReference type="AlphaFoldDB" id="D1QTD4"/>
<dbReference type="STRING" id="649760.HMPREF0971_02262"/>
<evidence type="ECO:0000313" key="1">
    <source>
        <dbReference type="EMBL" id="EFB31414.1"/>
    </source>
</evidence>
<accession>D1QTD4</accession>
<dbReference type="Proteomes" id="UP000004079">
    <property type="component" value="Unassembled WGS sequence"/>
</dbReference>
<protein>
    <submittedName>
        <fullName evidence="1">Uncharacterized protein</fullName>
    </submittedName>
</protein>
<organism evidence="1 2">
    <name type="scientific">Segatella oris F0302</name>
    <dbReference type="NCBI Taxonomy" id="649760"/>
    <lineage>
        <taxon>Bacteria</taxon>
        <taxon>Pseudomonadati</taxon>
        <taxon>Bacteroidota</taxon>
        <taxon>Bacteroidia</taxon>
        <taxon>Bacteroidales</taxon>
        <taxon>Prevotellaceae</taxon>
        <taxon>Segatella</taxon>
    </lineage>
</organism>
<proteinExistence type="predicted"/>
<gene>
    <name evidence="1" type="ORF">HMPREF0971_02262</name>
</gene>
<dbReference type="HOGENOM" id="CLU_3187415_0_0_10"/>
<comment type="caution">
    <text evidence="1">The sequence shown here is derived from an EMBL/GenBank/DDBJ whole genome shotgun (WGS) entry which is preliminary data.</text>
</comment>
<evidence type="ECO:0000313" key="2">
    <source>
        <dbReference type="Proteomes" id="UP000004079"/>
    </source>
</evidence>
<reference evidence="1 2" key="1">
    <citation type="submission" date="2009-11" db="EMBL/GenBank/DDBJ databases">
        <authorList>
            <person name="Weinstock G."/>
            <person name="Sodergren E."/>
            <person name="Clifton S."/>
            <person name="Fulton L."/>
            <person name="Fulton B."/>
            <person name="Courtney L."/>
            <person name="Fronick C."/>
            <person name="Harrison M."/>
            <person name="Strong C."/>
            <person name="Farmer C."/>
            <person name="Delahaunty K."/>
            <person name="Markovic C."/>
            <person name="Hall O."/>
            <person name="Minx P."/>
            <person name="Tomlinson C."/>
            <person name="Mitreva M."/>
            <person name="Nelson J."/>
            <person name="Hou S."/>
            <person name="Wollam A."/>
            <person name="Pepin K.H."/>
            <person name="Johnson M."/>
            <person name="Bhonagiri V."/>
            <person name="Nash W.E."/>
            <person name="Warren W."/>
            <person name="Chinwalla A."/>
            <person name="Mardis E.R."/>
            <person name="Wilson R.K."/>
        </authorList>
    </citation>
    <scope>NUCLEOTIDE SEQUENCE [LARGE SCALE GENOMIC DNA]</scope>
    <source>
        <strain evidence="1 2">F0302</strain>
    </source>
</reference>
<name>D1QTD4_9BACT</name>
<sequence length="46" mass="5260">MAFYCLFCCFFCNLLIVIALQPHEFWLAFGLEFVLVLNSSGISLLL</sequence>